<dbReference type="PANTHER" id="PTHR30309:SF0">
    <property type="entry name" value="GLYCEROL-3-PHOSPHATE ACYLTRANSFERASE-RELATED"/>
    <property type="match status" value="1"/>
</dbReference>
<dbReference type="Pfam" id="PF02660">
    <property type="entry name" value="G3P_acyltransf"/>
    <property type="match status" value="1"/>
</dbReference>
<feature type="transmembrane region" description="Helical" evidence="10">
    <location>
        <begin position="6"/>
        <end position="26"/>
    </location>
</feature>
<comment type="subunit">
    <text evidence="10">Probably interacts with PlsX.</text>
</comment>
<dbReference type="EC" id="2.3.1.275" evidence="10"/>
<evidence type="ECO:0000256" key="7">
    <source>
        <dbReference type="ARBA" id="ARBA00023136"/>
    </source>
</evidence>
<dbReference type="SMART" id="SM01207">
    <property type="entry name" value="G3P_acyltransf"/>
    <property type="match status" value="1"/>
</dbReference>
<dbReference type="GO" id="GO:0043772">
    <property type="term" value="F:acyl-phosphate glycerol-3-phosphate acyltransferase activity"/>
    <property type="evidence" value="ECO:0007669"/>
    <property type="project" value="UniProtKB-UniRule"/>
</dbReference>
<proteinExistence type="inferred from homology"/>
<dbReference type="RefSeq" id="WP_104521172.1">
    <property type="nucleotide sequence ID" value="NZ_NHRY01000236.1"/>
</dbReference>
<dbReference type="PANTHER" id="PTHR30309">
    <property type="entry name" value="INNER MEMBRANE PROTEIN YGIH"/>
    <property type="match status" value="1"/>
</dbReference>
<feature type="transmembrane region" description="Helical" evidence="10">
    <location>
        <begin position="113"/>
        <end position="138"/>
    </location>
</feature>
<comment type="similarity">
    <text evidence="10">Belongs to the PlsY family.</text>
</comment>
<keyword evidence="8 10" id="KW-0594">Phospholipid biosynthesis</keyword>
<evidence type="ECO:0000256" key="1">
    <source>
        <dbReference type="ARBA" id="ARBA00022475"/>
    </source>
</evidence>
<organism evidence="11 12">
    <name type="scientific">Rhodopila globiformis</name>
    <name type="common">Rhodopseudomonas globiformis</name>
    <dbReference type="NCBI Taxonomy" id="1071"/>
    <lineage>
        <taxon>Bacteria</taxon>
        <taxon>Pseudomonadati</taxon>
        <taxon>Pseudomonadota</taxon>
        <taxon>Alphaproteobacteria</taxon>
        <taxon>Acetobacterales</taxon>
        <taxon>Acetobacteraceae</taxon>
        <taxon>Rhodopila</taxon>
    </lineage>
</organism>
<dbReference type="GO" id="GO:0005886">
    <property type="term" value="C:plasma membrane"/>
    <property type="evidence" value="ECO:0007669"/>
    <property type="project" value="UniProtKB-SubCell"/>
</dbReference>
<comment type="subcellular location">
    <subcellularLocation>
        <location evidence="10">Cell membrane</location>
        <topology evidence="10">Multi-pass membrane protein</topology>
    </subcellularLocation>
</comment>
<keyword evidence="6 10" id="KW-0443">Lipid metabolism</keyword>
<keyword evidence="12" id="KW-1185">Reference proteome</keyword>
<name>A0A2S6N2L5_RHOGL</name>
<keyword evidence="1 10" id="KW-1003">Cell membrane</keyword>
<dbReference type="EMBL" id="NHRY01000236">
    <property type="protein sequence ID" value="PPQ28864.1"/>
    <property type="molecule type" value="Genomic_DNA"/>
</dbReference>
<comment type="pathway">
    <text evidence="10">Lipid metabolism; phospholipid metabolism.</text>
</comment>
<evidence type="ECO:0000256" key="9">
    <source>
        <dbReference type="ARBA" id="ARBA00023264"/>
    </source>
</evidence>
<keyword evidence="2 10" id="KW-0444">Lipid biosynthesis</keyword>
<keyword evidence="9 10" id="KW-1208">Phospholipid metabolism</keyword>
<keyword evidence="7 10" id="KW-0472">Membrane</keyword>
<comment type="catalytic activity">
    <reaction evidence="10">
        <text>an acyl phosphate + sn-glycerol 3-phosphate = a 1-acyl-sn-glycero-3-phosphate + phosphate</text>
        <dbReference type="Rhea" id="RHEA:34075"/>
        <dbReference type="ChEBI" id="CHEBI:43474"/>
        <dbReference type="ChEBI" id="CHEBI:57597"/>
        <dbReference type="ChEBI" id="CHEBI:57970"/>
        <dbReference type="ChEBI" id="CHEBI:59918"/>
        <dbReference type="EC" id="2.3.1.275"/>
    </reaction>
</comment>
<keyword evidence="5 10" id="KW-1133">Transmembrane helix</keyword>
<evidence type="ECO:0000256" key="10">
    <source>
        <dbReference type="HAMAP-Rule" id="MF_01043"/>
    </source>
</evidence>
<sequence length="202" mass="20566">MPDVLLTLALMLFGYLLGSIPFGLLLTRTAGLGDIRGIGSGNIGATNVLRTGRKGLAAATLLLDGLKGAAAVLIVQAVASYELALLAGLAAVLGHLFPVWLKFKGGKGVATGLGVLIAASWPIGTAACAVWLIVAGVARFSSLAALAAFAFAPLAALVVENFSLVKLAFTIAVLVFVRHQANIRRLIAGTEPRIGQKKAGAA</sequence>
<evidence type="ECO:0000313" key="12">
    <source>
        <dbReference type="Proteomes" id="UP000239724"/>
    </source>
</evidence>
<evidence type="ECO:0000256" key="2">
    <source>
        <dbReference type="ARBA" id="ARBA00022516"/>
    </source>
</evidence>
<dbReference type="UniPathway" id="UPA00085"/>
<comment type="caution">
    <text evidence="11">The sequence shown here is derived from an EMBL/GenBank/DDBJ whole genome shotgun (WGS) entry which is preliminary data.</text>
</comment>
<dbReference type="OrthoDB" id="9777124at2"/>
<feature type="transmembrane region" description="Helical" evidence="10">
    <location>
        <begin position="144"/>
        <end position="177"/>
    </location>
</feature>
<dbReference type="AlphaFoldDB" id="A0A2S6N2L5"/>
<evidence type="ECO:0000256" key="3">
    <source>
        <dbReference type="ARBA" id="ARBA00022679"/>
    </source>
</evidence>
<dbReference type="HAMAP" id="MF_01043">
    <property type="entry name" value="PlsY"/>
    <property type="match status" value="1"/>
</dbReference>
<dbReference type="Proteomes" id="UP000239724">
    <property type="component" value="Unassembled WGS sequence"/>
</dbReference>
<keyword evidence="11" id="KW-0012">Acyltransferase</keyword>
<keyword evidence="4 10" id="KW-0812">Transmembrane</keyword>
<comment type="function">
    <text evidence="10">Catalyzes the transfer of an acyl group from acyl-phosphate (acyl-PO(4)) to glycerol-3-phosphate (G3P) to form lysophosphatidic acid (LPA). This enzyme utilizes acyl-phosphate as fatty acyl donor, but not acyl-CoA or acyl-ACP.</text>
</comment>
<evidence type="ECO:0000256" key="8">
    <source>
        <dbReference type="ARBA" id="ARBA00023209"/>
    </source>
</evidence>
<dbReference type="NCBIfam" id="TIGR00023">
    <property type="entry name" value="glycerol-3-phosphate 1-O-acyltransferase PlsY"/>
    <property type="match status" value="1"/>
</dbReference>
<gene>
    <name evidence="10" type="primary">plsY</name>
    <name evidence="11" type="ORF">CCS01_23065</name>
</gene>
<feature type="transmembrane region" description="Helical" evidence="10">
    <location>
        <begin position="83"/>
        <end position="101"/>
    </location>
</feature>
<evidence type="ECO:0000256" key="4">
    <source>
        <dbReference type="ARBA" id="ARBA00022692"/>
    </source>
</evidence>
<protein>
    <recommendedName>
        <fullName evidence="10">Glycerol-3-phosphate acyltransferase</fullName>
    </recommendedName>
    <alternativeName>
        <fullName evidence="10">Acyl-PO4 G3P acyltransferase</fullName>
    </alternativeName>
    <alternativeName>
        <fullName evidence="10">Acyl-phosphate--glycerol-3-phosphate acyltransferase</fullName>
    </alternativeName>
    <alternativeName>
        <fullName evidence="10">G3P acyltransferase</fullName>
        <shortName evidence="10">GPAT</shortName>
        <ecNumber evidence="10">2.3.1.275</ecNumber>
    </alternativeName>
    <alternativeName>
        <fullName evidence="10">Lysophosphatidic acid synthase</fullName>
        <shortName evidence="10">LPA synthase</shortName>
    </alternativeName>
</protein>
<evidence type="ECO:0000256" key="6">
    <source>
        <dbReference type="ARBA" id="ARBA00023098"/>
    </source>
</evidence>
<dbReference type="InterPro" id="IPR003811">
    <property type="entry name" value="G3P_acylTferase_PlsY"/>
</dbReference>
<reference evidence="11 12" key="1">
    <citation type="journal article" date="2018" name="Arch. Microbiol.">
        <title>New insights into the metabolic potential of the phototrophic purple bacterium Rhodopila globiformis DSM 161(T) from its draft genome sequence and evidence for a vanadium-dependent nitrogenase.</title>
        <authorList>
            <person name="Imhoff J.F."/>
            <person name="Rahn T."/>
            <person name="Kunzel S."/>
            <person name="Neulinger S.C."/>
        </authorList>
    </citation>
    <scope>NUCLEOTIDE SEQUENCE [LARGE SCALE GENOMIC DNA]</scope>
    <source>
        <strain evidence="11 12">DSM 161</strain>
    </source>
</reference>
<feature type="transmembrane region" description="Helical" evidence="10">
    <location>
        <begin position="56"/>
        <end position="77"/>
    </location>
</feature>
<accession>A0A2S6N2L5</accession>
<dbReference type="GO" id="GO:0008654">
    <property type="term" value="P:phospholipid biosynthetic process"/>
    <property type="evidence" value="ECO:0007669"/>
    <property type="project" value="UniProtKB-UniRule"/>
</dbReference>
<keyword evidence="3 10" id="KW-0808">Transferase</keyword>
<evidence type="ECO:0000313" key="11">
    <source>
        <dbReference type="EMBL" id="PPQ28864.1"/>
    </source>
</evidence>
<evidence type="ECO:0000256" key="5">
    <source>
        <dbReference type="ARBA" id="ARBA00022989"/>
    </source>
</evidence>